<sequence>MLRVRSFLLLIGYGFAATLAIFYGLVERQSLFATFVSFHLLVCLGIPLFHGWREGRLGDHWQQAWGRFERRGALYGIALGIFFLVGAMAGMWLLLQTPGSAEHIRNILENWGLDKRWIGWFALYLTVVNSLLEELLWRGFVLQRFLRGLNRLAAILLSSFFFSLYHLIVAAVLFGFWWGILLTGVVFIVGVLWAWMKGLFPSVYPTWFSHMLADAGLVGGVLLWVF</sequence>
<dbReference type="GO" id="GO:0008237">
    <property type="term" value="F:metallopeptidase activity"/>
    <property type="evidence" value="ECO:0007669"/>
    <property type="project" value="UniProtKB-KW"/>
</dbReference>
<dbReference type="Proteomes" id="UP000281915">
    <property type="component" value="Unassembled WGS sequence"/>
</dbReference>
<gene>
    <name evidence="3" type="ORF">EDM58_09895</name>
</gene>
<dbReference type="RefSeq" id="WP_122913210.1">
    <property type="nucleotide sequence ID" value="NZ_RHHT01000019.1"/>
</dbReference>
<feature type="transmembrane region" description="Helical" evidence="1">
    <location>
        <begin position="7"/>
        <end position="26"/>
    </location>
</feature>
<dbReference type="InterPro" id="IPR003675">
    <property type="entry name" value="Rce1/LyrA-like_dom"/>
</dbReference>
<feature type="transmembrane region" description="Helical" evidence="1">
    <location>
        <begin position="117"/>
        <end position="137"/>
    </location>
</feature>
<dbReference type="GO" id="GO:0004175">
    <property type="term" value="F:endopeptidase activity"/>
    <property type="evidence" value="ECO:0007669"/>
    <property type="project" value="UniProtKB-ARBA"/>
</dbReference>
<keyword evidence="1" id="KW-1133">Transmembrane helix</keyword>
<feature type="transmembrane region" description="Helical" evidence="1">
    <location>
        <begin position="32"/>
        <end position="52"/>
    </location>
</feature>
<evidence type="ECO:0000313" key="4">
    <source>
        <dbReference type="Proteomes" id="UP000281915"/>
    </source>
</evidence>
<evidence type="ECO:0000256" key="1">
    <source>
        <dbReference type="SAM" id="Phobius"/>
    </source>
</evidence>
<keyword evidence="3" id="KW-0378">Hydrolase</keyword>
<comment type="caution">
    <text evidence="3">The sequence shown here is derived from an EMBL/GenBank/DDBJ whole genome shotgun (WGS) entry which is preliminary data.</text>
</comment>
<dbReference type="GO" id="GO:0080120">
    <property type="term" value="P:CAAX-box protein maturation"/>
    <property type="evidence" value="ECO:0007669"/>
    <property type="project" value="UniProtKB-ARBA"/>
</dbReference>
<feature type="transmembrane region" description="Helical" evidence="1">
    <location>
        <begin position="149"/>
        <end position="168"/>
    </location>
</feature>
<feature type="domain" description="CAAX prenyl protease 2/Lysostaphin resistance protein A-like" evidence="2">
    <location>
        <begin position="117"/>
        <end position="215"/>
    </location>
</feature>
<reference evidence="3 4" key="1">
    <citation type="submission" date="2018-10" db="EMBL/GenBank/DDBJ databases">
        <title>Phylogenomics of Brevibacillus.</title>
        <authorList>
            <person name="Dunlap C."/>
        </authorList>
    </citation>
    <scope>NUCLEOTIDE SEQUENCE [LARGE SCALE GENOMIC DNA]</scope>
    <source>
        <strain evidence="3 4">JCM 15085</strain>
    </source>
</reference>
<accession>A0A3M8CU14</accession>
<feature type="transmembrane region" description="Helical" evidence="1">
    <location>
        <begin position="174"/>
        <end position="195"/>
    </location>
</feature>
<protein>
    <submittedName>
        <fullName evidence="3">CPBP family intramembrane metalloprotease</fullName>
    </submittedName>
</protein>
<dbReference type="GO" id="GO:0006508">
    <property type="term" value="P:proteolysis"/>
    <property type="evidence" value="ECO:0007669"/>
    <property type="project" value="UniProtKB-KW"/>
</dbReference>
<dbReference type="AlphaFoldDB" id="A0A3M8CU14"/>
<keyword evidence="3" id="KW-0645">Protease</keyword>
<feature type="transmembrane region" description="Helical" evidence="1">
    <location>
        <begin position="73"/>
        <end position="95"/>
    </location>
</feature>
<keyword evidence="1" id="KW-0472">Membrane</keyword>
<name>A0A3M8CU14_9BACL</name>
<dbReference type="EMBL" id="RHHT01000019">
    <property type="protein sequence ID" value="RNB79280.1"/>
    <property type="molecule type" value="Genomic_DNA"/>
</dbReference>
<feature type="transmembrane region" description="Helical" evidence="1">
    <location>
        <begin position="207"/>
        <end position="225"/>
    </location>
</feature>
<evidence type="ECO:0000259" key="2">
    <source>
        <dbReference type="Pfam" id="PF02517"/>
    </source>
</evidence>
<organism evidence="3 4">
    <name type="scientific">Brevibacillus panacihumi</name>
    <dbReference type="NCBI Taxonomy" id="497735"/>
    <lineage>
        <taxon>Bacteria</taxon>
        <taxon>Bacillati</taxon>
        <taxon>Bacillota</taxon>
        <taxon>Bacilli</taxon>
        <taxon>Bacillales</taxon>
        <taxon>Paenibacillaceae</taxon>
        <taxon>Brevibacillus</taxon>
    </lineage>
</organism>
<proteinExistence type="predicted"/>
<evidence type="ECO:0000313" key="3">
    <source>
        <dbReference type="EMBL" id="RNB79280.1"/>
    </source>
</evidence>
<dbReference type="Pfam" id="PF02517">
    <property type="entry name" value="Rce1-like"/>
    <property type="match status" value="1"/>
</dbReference>
<keyword evidence="1" id="KW-0812">Transmembrane</keyword>
<keyword evidence="3" id="KW-0482">Metalloprotease</keyword>